<proteinExistence type="predicted"/>
<comment type="caution">
    <text evidence="1">The sequence shown here is derived from an EMBL/GenBank/DDBJ whole genome shotgun (WGS) entry which is preliminary data.</text>
</comment>
<sequence length="61" mass="6997">MPTQMSPPTIRDIPEGTMEAFENILECYTHDGTLVLKGFSAESSAWLEYFFWEPRVRVLTG</sequence>
<gene>
    <name evidence="1" type="ORF">HMPREF1324_1560</name>
</gene>
<dbReference type="PATRIC" id="fig|1125724.3.peg.2156"/>
<reference evidence="1" key="1">
    <citation type="submission" date="2012-03" db="EMBL/GenBank/DDBJ databases">
        <authorList>
            <person name="Durkin A.S."/>
            <person name="McCorrison J."/>
            <person name="Torralba M."/>
            <person name="Gillis M."/>
            <person name="Methe B."/>
            <person name="Sutton G."/>
            <person name="Nelson K.E."/>
        </authorList>
    </citation>
    <scope>NUCLEOTIDE SEQUENCE [LARGE SCALE GENOMIC DNA]</scope>
    <source>
        <strain evidence="1">F0474</strain>
    </source>
</reference>
<dbReference type="Proteomes" id="UP000004863">
    <property type="component" value="Unassembled WGS sequence"/>
</dbReference>
<accession>I0UQA3</accession>
<dbReference type="OrthoDB" id="103536at2"/>
<evidence type="ECO:0000313" key="2">
    <source>
        <dbReference type="Proteomes" id="UP000004863"/>
    </source>
</evidence>
<organism evidence="1 2">
    <name type="scientific">Rothia aeria F0474</name>
    <dbReference type="NCBI Taxonomy" id="1125724"/>
    <lineage>
        <taxon>Bacteria</taxon>
        <taxon>Bacillati</taxon>
        <taxon>Actinomycetota</taxon>
        <taxon>Actinomycetes</taxon>
        <taxon>Micrococcales</taxon>
        <taxon>Micrococcaceae</taxon>
        <taxon>Rothia</taxon>
    </lineage>
</organism>
<dbReference type="EMBL" id="AJJQ01000049">
    <property type="protein sequence ID" value="EID50056.1"/>
    <property type="molecule type" value="Genomic_DNA"/>
</dbReference>
<name>I0UQA3_9MICC</name>
<dbReference type="AlphaFoldDB" id="I0UQA3"/>
<evidence type="ECO:0000313" key="1">
    <source>
        <dbReference type="EMBL" id="EID50056.1"/>
    </source>
</evidence>
<protein>
    <submittedName>
        <fullName evidence="1">Uncharacterized protein</fullName>
    </submittedName>
</protein>
<keyword evidence="2" id="KW-1185">Reference proteome</keyword>